<keyword evidence="6" id="KW-0653">Protein transport</keyword>
<evidence type="ECO:0000256" key="5">
    <source>
        <dbReference type="ARBA" id="ARBA00023136"/>
    </source>
</evidence>
<feature type="transmembrane region" description="Helical" evidence="7">
    <location>
        <begin position="57"/>
        <end position="82"/>
    </location>
</feature>
<dbReference type="Pfam" id="PF01618">
    <property type="entry name" value="MotA_ExbB"/>
    <property type="match status" value="1"/>
</dbReference>
<evidence type="ECO:0000256" key="4">
    <source>
        <dbReference type="ARBA" id="ARBA00022989"/>
    </source>
</evidence>
<feature type="transmembrane region" description="Helical" evidence="7">
    <location>
        <begin position="192"/>
        <end position="215"/>
    </location>
</feature>
<dbReference type="EMBL" id="JAAXKX010000001">
    <property type="protein sequence ID" value="NKN31688.1"/>
    <property type="molecule type" value="Genomic_DNA"/>
</dbReference>
<evidence type="ECO:0000313" key="9">
    <source>
        <dbReference type="EMBL" id="NKN31688.1"/>
    </source>
</evidence>
<evidence type="ECO:0000256" key="7">
    <source>
        <dbReference type="SAM" id="Phobius"/>
    </source>
</evidence>
<dbReference type="RefSeq" id="WP_168665473.1">
    <property type="nucleotide sequence ID" value="NZ_JAAXKX010000001.1"/>
</dbReference>
<keyword evidence="2" id="KW-1003">Cell membrane</keyword>
<keyword evidence="4 7" id="KW-1133">Transmembrane helix</keyword>
<comment type="similarity">
    <text evidence="6">Belongs to the exbB/tolQ family.</text>
</comment>
<accession>A0ABX1I3P2</accession>
<dbReference type="InterPro" id="IPR002898">
    <property type="entry name" value="MotA_ExbB_proton_chnl"/>
</dbReference>
<evidence type="ECO:0000313" key="10">
    <source>
        <dbReference type="Proteomes" id="UP000740754"/>
    </source>
</evidence>
<name>A0ABX1I3P2_9GAMM</name>
<dbReference type="Proteomes" id="UP000740754">
    <property type="component" value="Unassembled WGS sequence"/>
</dbReference>
<evidence type="ECO:0000256" key="6">
    <source>
        <dbReference type="RuleBase" id="RU004057"/>
    </source>
</evidence>
<comment type="caution">
    <text evidence="9">The sequence shown here is derived from an EMBL/GenBank/DDBJ whole genome shotgun (WGS) entry which is preliminary data.</text>
</comment>
<sequence>MNTSTPVADISADDVTIAAPLLAPALAASGAGAVAVMSGVAVLLPTPPAAETPAVSLLRYLGNDFCLAILTLGLWALLYALLQIQGARQELATLAGATGSRLLRRLTGAHARAALLAHAPVADAMLRAGVSADRLDTHQRLRAAPLSYAIWVLPLMGFIGTVVGISGAIGGLGSVFGEAGREQALGEVLGHLRYAFDTTFVGLAAVIPIMALATFQRTLADRVRHQVVTHALRSATVEPRR</sequence>
<keyword evidence="3 7" id="KW-0812">Transmembrane</keyword>
<evidence type="ECO:0000256" key="2">
    <source>
        <dbReference type="ARBA" id="ARBA00022475"/>
    </source>
</evidence>
<evidence type="ECO:0000256" key="3">
    <source>
        <dbReference type="ARBA" id="ARBA00022692"/>
    </source>
</evidence>
<evidence type="ECO:0000259" key="8">
    <source>
        <dbReference type="Pfam" id="PF01618"/>
    </source>
</evidence>
<feature type="transmembrane region" description="Helical" evidence="7">
    <location>
        <begin position="148"/>
        <end position="172"/>
    </location>
</feature>
<feature type="transmembrane region" description="Helical" evidence="7">
    <location>
        <begin position="21"/>
        <end position="45"/>
    </location>
</feature>
<reference evidence="9 10" key="1">
    <citation type="submission" date="2020-04" db="EMBL/GenBank/DDBJ databases">
        <title>Draft Whole-Genome sequence of Marichromatium bheemlicum DSM 18632, type strain.</title>
        <authorList>
            <person name="Kyndt J.A."/>
            <person name="Meyer T.E."/>
        </authorList>
    </citation>
    <scope>NUCLEOTIDE SEQUENCE [LARGE SCALE GENOMIC DNA]</scope>
    <source>
        <strain evidence="9 10">DSM 18632</strain>
    </source>
</reference>
<organism evidence="9 10">
    <name type="scientific">Marichromatium bheemlicum</name>
    <dbReference type="NCBI Taxonomy" id="365339"/>
    <lineage>
        <taxon>Bacteria</taxon>
        <taxon>Pseudomonadati</taxon>
        <taxon>Pseudomonadota</taxon>
        <taxon>Gammaproteobacteria</taxon>
        <taxon>Chromatiales</taxon>
        <taxon>Chromatiaceae</taxon>
        <taxon>Marichromatium</taxon>
    </lineage>
</organism>
<comment type="subcellular location">
    <subcellularLocation>
        <location evidence="1">Cell membrane</location>
        <topology evidence="1">Multi-pass membrane protein</topology>
    </subcellularLocation>
    <subcellularLocation>
        <location evidence="6">Membrane</location>
        <topology evidence="6">Multi-pass membrane protein</topology>
    </subcellularLocation>
</comment>
<protein>
    <submittedName>
        <fullName evidence="9">MotA/TolQ/ExbB proton channel family protein</fullName>
    </submittedName>
</protein>
<keyword evidence="10" id="KW-1185">Reference proteome</keyword>
<gene>
    <name evidence="9" type="ORF">HF203_00410</name>
</gene>
<evidence type="ECO:0000256" key="1">
    <source>
        <dbReference type="ARBA" id="ARBA00004651"/>
    </source>
</evidence>
<proteinExistence type="inferred from homology"/>
<feature type="domain" description="MotA/TolQ/ExbB proton channel" evidence="8">
    <location>
        <begin position="133"/>
        <end position="226"/>
    </location>
</feature>
<keyword evidence="6" id="KW-0813">Transport</keyword>
<keyword evidence="5 7" id="KW-0472">Membrane</keyword>